<dbReference type="Gene3D" id="3.30.160.60">
    <property type="entry name" value="Classic Zinc Finger"/>
    <property type="match status" value="2"/>
</dbReference>
<keyword evidence="9" id="KW-0804">Transcription</keyword>
<gene>
    <name evidence="13 15" type="ORF">LOAG_15712</name>
</gene>
<accession>A0A1I7VAC4</accession>
<evidence type="ECO:0000313" key="13">
    <source>
        <dbReference type="EMBL" id="EFO12819.1"/>
    </source>
</evidence>
<comment type="function">
    <text evidence="1">May be involved in transcriptional regulation.</text>
</comment>
<reference evidence="15" key="2">
    <citation type="submission" date="2016-11" db="UniProtKB">
        <authorList>
            <consortium name="WormBaseParasite"/>
        </authorList>
    </citation>
    <scope>IDENTIFICATION</scope>
</reference>
<dbReference type="PANTHER" id="PTHR24394:SF29">
    <property type="entry name" value="MYONEURIN"/>
    <property type="match status" value="1"/>
</dbReference>
<dbReference type="OMA" id="PHICPTY"/>
<keyword evidence="14" id="KW-1185">Reference proteome</keyword>
<dbReference type="GO" id="GO:0005634">
    <property type="term" value="C:nucleus"/>
    <property type="evidence" value="ECO:0007669"/>
    <property type="project" value="UniProtKB-SubCell"/>
</dbReference>
<dbReference type="OrthoDB" id="8117402at2759"/>
<dbReference type="Proteomes" id="UP000095285">
    <property type="component" value="Unassembled WGS sequence"/>
</dbReference>
<dbReference type="InParanoid" id="A0A1I7VAC4"/>
<sequence length="149" mass="17211">EAQTEQTKLLDLSMQGLNDEQMGNLFLLAEVAAKMPKVEVVTKNADEFDSQNLTVKEESVKRNSVGELARKKRERKKLLCDLCGKIISHMKNHKMSHTGEKPYSCPTCDKSFSRQYKRNMHMKIHAVEKPHICPTYNNSFRLRHFCNVT</sequence>
<evidence type="ECO:0000256" key="1">
    <source>
        <dbReference type="ARBA" id="ARBA00003767"/>
    </source>
</evidence>
<dbReference type="eggNOG" id="KOG1721">
    <property type="taxonomic scope" value="Eukaryota"/>
</dbReference>
<evidence type="ECO:0000256" key="2">
    <source>
        <dbReference type="ARBA" id="ARBA00004123"/>
    </source>
</evidence>
<proteinExistence type="predicted"/>
<keyword evidence="4" id="KW-0677">Repeat</keyword>
<dbReference type="GO" id="GO:0000981">
    <property type="term" value="F:DNA-binding transcription factor activity, RNA polymerase II-specific"/>
    <property type="evidence" value="ECO:0007669"/>
    <property type="project" value="TreeGrafter"/>
</dbReference>
<evidence type="ECO:0000256" key="10">
    <source>
        <dbReference type="ARBA" id="ARBA00023242"/>
    </source>
</evidence>
<comment type="subcellular location">
    <subcellularLocation>
        <location evidence="2">Nucleus</location>
    </subcellularLocation>
</comment>
<evidence type="ECO:0000256" key="7">
    <source>
        <dbReference type="ARBA" id="ARBA00023015"/>
    </source>
</evidence>
<keyword evidence="7" id="KW-0805">Transcription regulation</keyword>
<accession>A0A1S0TF81</accession>
<dbReference type="SMART" id="SM00355">
    <property type="entry name" value="ZnF_C2H2"/>
    <property type="match status" value="2"/>
</dbReference>
<evidence type="ECO:0000313" key="15">
    <source>
        <dbReference type="WBParaSite" id="EN70_11611"/>
    </source>
</evidence>
<evidence type="ECO:0000256" key="4">
    <source>
        <dbReference type="ARBA" id="ARBA00022737"/>
    </source>
</evidence>
<dbReference type="GeneID" id="9953205"/>
<dbReference type="PANTHER" id="PTHR24394">
    <property type="entry name" value="ZINC FINGER PROTEIN"/>
    <property type="match status" value="1"/>
</dbReference>
<dbReference type="GO" id="GO:0003677">
    <property type="term" value="F:DNA binding"/>
    <property type="evidence" value="ECO:0007669"/>
    <property type="project" value="UniProtKB-KW"/>
</dbReference>
<dbReference type="KEGG" id="loa:LOAG_15712"/>
<evidence type="ECO:0000256" key="9">
    <source>
        <dbReference type="ARBA" id="ARBA00023163"/>
    </source>
</evidence>
<name>A0A1I7VAC4_LOALO</name>
<keyword evidence="10" id="KW-0539">Nucleus</keyword>
<dbReference type="PROSITE" id="PS00028">
    <property type="entry name" value="ZINC_FINGER_C2H2_1"/>
    <property type="match status" value="1"/>
</dbReference>
<protein>
    <submittedName>
        <fullName evidence="13 15">Zinc finger protein</fullName>
    </submittedName>
</protein>
<evidence type="ECO:0000256" key="6">
    <source>
        <dbReference type="ARBA" id="ARBA00022833"/>
    </source>
</evidence>
<evidence type="ECO:0000256" key="3">
    <source>
        <dbReference type="ARBA" id="ARBA00022723"/>
    </source>
</evidence>
<keyword evidence="5 11" id="KW-0863">Zinc-finger</keyword>
<dbReference type="SUPFAM" id="SSF57667">
    <property type="entry name" value="beta-beta-alpha zinc fingers"/>
    <property type="match status" value="1"/>
</dbReference>
<organism evidence="14 15">
    <name type="scientific">Loa loa</name>
    <name type="common">Eye worm</name>
    <name type="synonym">Filaria loa</name>
    <dbReference type="NCBI Taxonomy" id="7209"/>
    <lineage>
        <taxon>Eukaryota</taxon>
        <taxon>Metazoa</taxon>
        <taxon>Ecdysozoa</taxon>
        <taxon>Nematoda</taxon>
        <taxon>Chromadorea</taxon>
        <taxon>Rhabditida</taxon>
        <taxon>Spirurina</taxon>
        <taxon>Spiruromorpha</taxon>
        <taxon>Filarioidea</taxon>
        <taxon>Onchocercidae</taxon>
        <taxon>Loa</taxon>
    </lineage>
</organism>
<dbReference type="PROSITE" id="PS50157">
    <property type="entry name" value="ZINC_FINGER_C2H2_2"/>
    <property type="match status" value="1"/>
</dbReference>
<evidence type="ECO:0000259" key="12">
    <source>
        <dbReference type="PROSITE" id="PS50157"/>
    </source>
</evidence>
<keyword evidence="3" id="KW-0479">Metal-binding</keyword>
<dbReference type="InterPro" id="IPR036236">
    <property type="entry name" value="Znf_C2H2_sf"/>
</dbReference>
<dbReference type="InterPro" id="IPR013087">
    <property type="entry name" value="Znf_C2H2_type"/>
</dbReference>
<dbReference type="FunFam" id="3.30.160.60:FF:000097">
    <property type="entry name" value="Zinc finger protein"/>
    <property type="match status" value="1"/>
</dbReference>
<keyword evidence="6" id="KW-0862">Zinc</keyword>
<evidence type="ECO:0000256" key="8">
    <source>
        <dbReference type="ARBA" id="ARBA00023125"/>
    </source>
</evidence>
<dbReference type="EMBL" id="JH714579">
    <property type="protein sequence ID" value="EFO12819.1"/>
    <property type="molecule type" value="Genomic_DNA"/>
</dbReference>
<keyword evidence="8" id="KW-0238">DNA-binding</keyword>
<dbReference type="AlphaFoldDB" id="A0A1I7VAC4"/>
<dbReference type="WBParaSite" id="EN70_11611">
    <property type="protein sequence ID" value="EN70_11611"/>
    <property type="gene ID" value="EN70_11611"/>
</dbReference>
<dbReference type="CTD" id="9953205"/>
<evidence type="ECO:0000256" key="11">
    <source>
        <dbReference type="PROSITE-ProRule" id="PRU00042"/>
    </source>
</evidence>
<reference evidence="13 14" key="1">
    <citation type="submission" date="2012-04" db="EMBL/GenBank/DDBJ databases">
        <title>The Genome Sequence of Loa loa.</title>
        <authorList>
            <consortium name="The Broad Institute Genome Sequencing Platform"/>
            <consortium name="Broad Institute Genome Sequencing Center for Infectious Disease"/>
            <person name="Nutman T.B."/>
            <person name="Fink D.L."/>
            <person name="Russ C."/>
            <person name="Young S."/>
            <person name="Zeng Q."/>
            <person name="Gargeya S."/>
            <person name="Alvarado L."/>
            <person name="Berlin A."/>
            <person name="Chapman S.B."/>
            <person name="Chen Z."/>
            <person name="Freedman E."/>
            <person name="Gellesch M."/>
            <person name="Goldberg J."/>
            <person name="Griggs A."/>
            <person name="Gujja S."/>
            <person name="Heilman E.R."/>
            <person name="Heiman D."/>
            <person name="Howarth C."/>
            <person name="Mehta T."/>
            <person name="Neiman D."/>
            <person name="Pearson M."/>
            <person name="Roberts A."/>
            <person name="Saif S."/>
            <person name="Shea T."/>
            <person name="Shenoy N."/>
            <person name="Sisk P."/>
            <person name="Stolte C."/>
            <person name="Sykes S."/>
            <person name="White J."/>
            <person name="Yandava C."/>
            <person name="Haas B."/>
            <person name="Henn M.R."/>
            <person name="Nusbaum C."/>
            <person name="Birren B."/>
        </authorList>
    </citation>
    <scope>NUCLEOTIDE SEQUENCE [LARGE SCALE GENOMIC DNA]</scope>
</reference>
<dbReference type="RefSeq" id="XP_003151250.1">
    <property type="nucleotide sequence ID" value="XM_003151202.1"/>
</dbReference>
<evidence type="ECO:0000256" key="5">
    <source>
        <dbReference type="ARBA" id="ARBA00022771"/>
    </source>
</evidence>
<evidence type="ECO:0000313" key="14">
    <source>
        <dbReference type="Proteomes" id="UP000095285"/>
    </source>
</evidence>
<dbReference type="GO" id="GO:0008270">
    <property type="term" value="F:zinc ion binding"/>
    <property type="evidence" value="ECO:0007669"/>
    <property type="project" value="UniProtKB-KW"/>
</dbReference>
<feature type="domain" description="C2H2-type" evidence="12">
    <location>
        <begin position="103"/>
        <end position="130"/>
    </location>
</feature>